<dbReference type="SUPFAM" id="SSF56112">
    <property type="entry name" value="Protein kinase-like (PK-like)"/>
    <property type="match status" value="1"/>
</dbReference>
<protein>
    <recommendedName>
        <fullName evidence="2">Protein kinase domain-containing protein</fullName>
    </recommendedName>
</protein>
<gene>
    <name evidence="1" type="ORF">Cvel_16623</name>
</gene>
<accession>A0A0G4FFL2</accession>
<dbReference type="VEuPathDB" id="CryptoDB:Cvel_16623"/>
<dbReference type="InterPro" id="IPR011009">
    <property type="entry name" value="Kinase-like_dom_sf"/>
</dbReference>
<organism evidence="1">
    <name type="scientific">Chromera velia CCMP2878</name>
    <dbReference type="NCBI Taxonomy" id="1169474"/>
    <lineage>
        <taxon>Eukaryota</taxon>
        <taxon>Sar</taxon>
        <taxon>Alveolata</taxon>
        <taxon>Colpodellida</taxon>
        <taxon>Chromeraceae</taxon>
        <taxon>Chromera</taxon>
    </lineage>
</organism>
<dbReference type="PhylomeDB" id="A0A0G4FFL2"/>
<proteinExistence type="predicted"/>
<dbReference type="EMBL" id="CDMZ01000317">
    <property type="protein sequence ID" value="CEM11658.1"/>
    <property type="molecule type" value="Genomic_DNA"/>
</dbReference>
<sequence>MSFSKVLLGAFAGGFVLTTATHNFLGSRSSALVPYGVSQAEASELDSMPVLLERMSASGNPQQCSGKYLEGLDMGDWKAEQYLGGGMFGKVYKAKIKKSSRPKDDNTGIDCGYLGKWGRSKVMKEYFAVKVMPYRTGSHTSNGYSEAMQEEERIQYFMTERHVCSGTDRCECFPSTVPLWWEFVTDSLELSFVDPEGNFNTAKKQAWISGWHAVNGKAPAVVMIQQLQKGTLHGYWKSTNLVDDPNSTGEKKAKTKAGKAALFMLSFIMNNLLYWDINHGDGHWDNLMVMHFANDVDPCDPKSSGQNTCSVWCFKFQDMEYEKDENNEVNLNVLVPVENEKCIKANQMQNFMLRLGDYGAAKVESSNARNGNLQDSNKKYGYSGKLGDIYRPAGSCEDYKALNKLCESLGFDDCPDFTPNSDRNDNMKAYLSDYFDEIIVDRPTDGTGICDFGHN</sequence>
<evidence type="ECO:0008006" key="2">
    <source>
        <dbReference type="Google" id="ProtNLM"/>
    </source>
</evidence>
<evidence type="ECO:0000313" key="1">
    <source>
        <dbReference type="EMBL" id="CEM11658.1"/>
    </source>
</evidence>
<reference evidence="1" key="1">
    <citation type="submission" date="2014-11" db="EMBL/GenBank/DDBJ databases">
        <authorList>
            <person name="Otto D Thomas"/>
            <person name="Naeem Raeece"/>
        </authorList>
    </citation>
    <scope>NUCLEOTIDE SEQUENCE</scope>
</reference>
<dbReference type="AlphaFoldDB" id="A0A0G4FFL2"/>
<name>A0A0G4FFL2_9ALVE</name>